<protein>
    <recommendedName>
        <fullName evidence="4">ATP-dependent RNA helicase</fullName>
        <ecNumber evidence="4">3.6.4.13</ecNumber>
    </recommendedName>
</protein>
<comment type="catalytic activity">
    <reaction evidence="4">
        <text>ATP + H2O = ADP + phosphate + H(+)</text>
        <dbReference type="Rhea" id="RHEA:13065"/>
        <dbReference type="ChEBI" id="CHEBI:15377"/>
        <dbReference type="ChEBI" id="CHEBI:15378"/>
        <dbReference type="ChEBI" id="CHEBI:30616"/>
        <dbReference type="ChEBI" id="CHEBI:43474"/>
        <dbReference type="ChEBI" id="CHEBI:456216"/>
        <dbReference type="EC" id="3.6.4.13"/>
    </reaction>
</comment>
<name>A0A2G5CFL9_AQUCA</name>
<dbReference type="GO" id="GO:0016787">
    <property type="term" value="F:hydrolase activity"/>
    <property type="evidence" value="ECO:0007669"/>
    <property type="project" value="UniProtKB-KW"/>
</dbReference>
<dbReference type="EC" id="3.6.4.13" evidence="4"/>
<dbReference type="STRING" id="218851.A0A2G5CFL9"/>
<keyword evidence="6" id="KW-1185">Reference proteome</keyword>
<accession>A0A2G5CFL9</accession>
<evidence type="ECO:0000256" key="1">
    <source>
        <dbReference type="ARBA" id="ARBA00022741"/>
    </source>
</evidence>
<dbReference type="Proteomes" id="UP000230069">
    <property type="component" value="Unassembled WGS sequence"/>
</dbReference>
<dbReference type="InterPro" id="IPR027417">
    <property type="entry name" value="P-loop_NTPase"/>
</dbReference>
<keyword evidence="4" id="KW-0694">RNA-binding</keyword>
<evidence type="ECO:0000256" key="2">
    <source>
        <dbReference type="ARBA" id="ARBA00022801"/>
    </source>
</evidence>
<dbReference type="GO" id="GO:0003723">
    <property type="term" value="F:RNA binding"/>
    <property type="evidence" value="ECO:0007669"/>
    <property type="project" value="UniProtKB-UniRule"/>
</dbReference>
<dbReference type="SUPFAM" id="SSF52540">
    <property type="entry name" value="P-loop containing nucleoside triphosphate hydrolases"/>
    <property type="match status" value="1"/>
</dbReference>
<proteinExistence type="inferred from homology"/>
<dbReference type="EMBL" id="KZ305074">
    <property type="protein sequence ID" value="PIA30074.1"/>
    <property type="molecule type" value="Genomic_DNA"/>
</dbReference>
<dbReference type="AlphaFoldDB" id="A0A2G5CFL9"/>
<dbReference type="InParanoid" id="A0A2G5CFL9"/>
<gene>
    <name evidence="5" type="ORF">AQUCO_05700052v1</name>
</gene>
<evidence type="ECO:0000313" key="6">
    <source>
        <dbReference type="Proteomes" id="UP000230069"/>
    </source>
</evidence>
<comment type="similarity">
    <text evidence="4">Belongs to the DEAD box helicase family.</text>
</comment>
<evidence type="ECO:0000256" key="3">
    <source>
        <dbReference type="ARBA" id="ARBA00022840"/>
    </source>
</evidence>
<keyword evidence="2 4" id="KW-0378">Hydrolase</keyword>
<comment type="domain">
    <text evidence="4">The Q motif is unique to and characteristic of the DEAD box family of RNA helicases and controls ATP binding and hydrolysis.</text>
</comment>
<evidence type="ECO:0000256" key="4">
    <source>
        <dbReference type="RuleBase" id="RU365068"/>
    </source>
</evidence>
<sequence>MSAPASGVDFQNVHFVVNYDLPTHRGMQDKYLHRMGRFRGVNAINFVTPIDWTMLFEIQNLYNGVVFEVHPLLKTSETINGIRQFLLCGDRHTKVDNFLIDVRELILKTKSVLFVPECDILLFEQRLHSLLEEFNIFDELSKFTRCKSPCVLVTSDIGAMFGYPLEVPLVINYHLPLSTQFYDRRIACCKSDGAVLHFVREYEYDWPKLFYIQSRYNCVLNRIRYDGAADLVEPYVTED</sequence>
<reference evidence="5 6" key="1">
    <citation type="submission" date="2017-09" db="EMBL/GenBank/DDBJ databases">
        <title>WGS assembly of Aquilegia coerulea Goldsmith.</title>
        <authorList>
            <person name="Hodges S."/>
            <person name="Kramer E."/>
            <person name="Nordborg M."/>
            <person name="Tomkins J."/>
            <person name="Borevitz J."/>
            <person name="Derieg N."/>
            <person name="Yan J."/>
            <person name="Mihaltcheva S."/>
            <person name="Hayes R.D."/>
            <person name="Rokhsar D."/>
        </authorList>
    </citation>
    <scope>NUCLEOTIDE SEQUENCE [LARGE SCALE GENOMIC DNA]</scope>
    <source>
        <strain evidence="6">cv. Goldsmith</strain>
    </source>
</reference>
<comment type="function">
    <text evidence="4">RNA helicase.</text>
</comment>
<dbReference type="GO" id="GO:0005524">
    <property type="term" value="F:ATP binding"/>
    <property type="evidence" value="ECO:0007669"/>
    <property type="project" value="UniProtKB-UniRule"/>
</dbReference>
<keyword evidence="1 4" id="KW-0547">Nucleotide-binding</keyword>
<evidence type="ECO:0000313" key="5">
    <source>
        <dbReference type="EMBL" id="PIA30074.1"/>
    </source>
</evidence>
<keyword evidence="4" id="KW-0347">Helicase</keyword>
<dbReference type="GO" id="GO:0003724">
    <property type="term" value="F:RNA helicase activity"/>
    <property type="evidence" value="ECO:0007669"/>
    <property type="project" value="UniProtKB-EC"/>
</dbReference>
<organism evidence="5 6">
    <name type="scientific">Aquilegia coerulea</name>
    <name type="common">Rocky mountain columbine</name>
    <dbReference type="NCBI Taxonomy" id="218851"/>
    <lineage>
        <taxon>Eukaryota</taxon>
        <taxon>Viridiplantae</taxon>
        <taxon>Streptophyta</taxon>
        <taxon>Embryophyta</taxon>
        <taxon>Tracheophyta</taxon>
        <taxon>Spermatophyta</taxon>
        <taxon>Magnoliopsida</taxon>
        <taxon>Ranunculales</taxon>
        <taxon>Ranunculaceae</taxon>
        <taxon>Thalictroideae</taxon>
        <taxon>Aquilegia</taxon>
    </lineage>
</organism>
<keyword evidence="3 4" id="KW-0067">ATP-binding</keyword>
<dbReference type="Gene3D" id="3.40.50.300">
    <property type="entry name" value="P-loop containing nucleotide triphosphate hydrolases"/>
    <property type="match status" value="1"/>
</dbReference>
<dbReference type="PANTHER" id="PTHR24031">
    <property type="entry name" value="RNA HELICASE"/>
    <property type="match status" value="1"/>
</dbReference>